<reference evidence="1" key="1">
    <citation type="submission" date="2012-03" db="EMBL/GenBank/DDBJ databases">
        <title>Sequence analysis and characterization of a natural plasmid isolated from Vibrio anguillarum.</title>
        <authorList>
            <person name="Jiang N."/>
            <person name="Luo L."/>
            <person name="Xing W."/>
            <person name="Ma Z."/>
        </authorList>
    </citation>
    <scope>NUCLEOTIDE SEQUENCE</scope>
    <source>
        <strain evidence="1">13YK-003</strain>
        <plasmid evidence="1">pJV</plasmid>
    </source>
</reference>
<keyword evidence="1" id="KW-0614">Plasmid</keyword>
<protein>
    <submittedName>
        <fullName evidence="1">Uncharacterized protein</fullName>
    </submittedName>
</protein>
<proteinExistence type="predicted"/>
<organism evidence="1">
    <name type="scientific">Vibrio anguillarum</name>
    <name type="common">Listonella anguillarum</name>
    <dbReference type="NCBI Taxonomy" id="55601"/>
    <lineage>
        <taxon>Bacteria</taxon>
        <taxon>Pseudomonadati</taxon>
        <taxon>Pseudomonadota</taxon>
        <taxon>Gammaproteobacteria</taxon>
        <taxon>Vibrionales</taxon>
        <taxon>Vibrionaceae</taxon>
        <taxon>Vibrio</taxon>
    </lineage>
</organism>
<gene>
    <name evidence="1" type="ORF">UQY_6</name>
</gene>
<geneLocation type="plasmid" evidence="1">
    <name>pJV</name>
</geneLocation>
<dbReference type="RefSeq" id="WP_015061691.1">
    <property type="nucleotide sequence ID" value="NC_019325.1"/>
</dbReference>
<name>I3VZC1_VIBAN</name>
<sequence>MKKIIGLSTFLLVFILAFYTKAPVTHAETLDVTEEILENVTEEEALDVTEEEISENVTEEEALDITEEDQENAPTIETRSIIRNAKWGVASKSKVADTYGSWKTCVDDISLTGTVACSHATSVTNSFTGTLKIPIKDLDLSLGFSTSKTTQVTLTKTAPADKGKRVKILYRPVFTTYLVKQEMTVGSKVLQTENLTAKQYSHMQFDVVEY</sequence>
<dbReference type="AlphaFoldDB" id="I3VZC1"/>
<accession>I3VZC1</accession>
<evidence type="ECO:0000313" key="1">
    <source>
        <dbReference type="EMBL" id="AFK88698.1"/>
    </source>
</evidence>
<dbReference type="EMBL" id="JQ782192">
    <property type="protein sequence ID" value="AFK88698.1"/>
    <property type="molecule type" value="Genomic_DNA"/>
</dbReference>